<evidence type="ECO:0000313" key="3">
    <source>
        <dbReference type="Proteomes" id="UP000600547"/>
    </source>
</evidence>
<dbReference type="RefSeq" id="WP_229781119.1">
    <property type="nucleotide sequence ID" value="NZ_BMQG01000004.1"/>
</dbReference>
<dbReference type="InterPro" id="IPR018728">
    <property type="entry name" value="DUF2268"/>
</dbReference>
<keyword evidence="3" id="KW-1185">Reference proteome</keyword>
<sequence length="221" mass="24066">MNALHFMNAAGQLPPELAREIEVQLTDTLNRHAALLDLDGVDVALRVLPWGLPETGVHGYAPTGHYVELTVDPGHAAVRTGWRTELPATLAHELHHVRRWRGPGYGHTLLEVLVTEGLAQHHELTERLSPPPYAQAPVNLGELWARATPLLRATDFGFEAWFYGSAAQALPRWAGYTLGFDLVGRALWRLGGSAASHAHTPAAVILAAAGRWEECGPGDNR</sequence>
<reference evidence="3" key="1">
    <citation type="journal article" date="2019" name="Int. J. Syst. Evol. Microbiol.">
        <title>The Global Catalogue of Microorganisms (GCM) 10K type strain sequencing project: providing services to taxonomists for standard genome sequencing and annotation.</title>
        <authorList>
            <consortium name="The Broad Institute Genomics Platform"/>
            <consortium name="The Broad Institute Genome Sequencing Center for Infectious Disease"/>
            <person name="Wu L."/>
            <person name="Ma J."/>
        </authorList>
    </citation>
    <scope>NUCLEOTIDE SEQUENCE [LARGE SCALE GENOMIC DNA]</scope>
    <source>
        <strain evidence="3">JCM 31047</strain>
    </source>
</reference>
<feature type="domain" description="DUF2268" evidence="1">
    <location>
        <begin position="54"/>
        <end position="206"/>
    </location>
</feature>
<accession>A0A8H9GNL8</accession>
<comment type="caution">
    <text evidence="2">The sequence shown here is derived from an EMBL/GenBank/DDBJ whole genome shotgun (WGS) entry which is preliminary data.</text>
</comment>
<proteinExistence type="predicted"/>
<dbReference type="AlphaFoldDB" id="A0A8H9GNL8"/>
<dbReference type="EMBL" id="BMQG01000004">
    <property type="protein sequence ID" value="GGM39451.1"/>
    <property type="molecule type" value="Genomic_DNA"/>
</dbReference>
<dbReference type="Proteomes" id="UP000600547">
    <property type="component" value="Unassembled WGS sequence"/>
</dbReference>
<evidence type="ECO:0000313" key="2">
    <source>
        <dbReference type="EMBL" id="GGM39451.1"/>
    </source>
</evidence>
<gene>
    <name evidence="2" type="ORF">GCM10008956_14850</name>
</gene>
<organism evidence="2 3">
    <name type="scientific">Deinococcus arenae</name>
    <dbReference type="NCBI Taxonomy" id="1452751"/>
    <lineage>
        <taxon>Bacteria</taxon>
        <taxon>Thermotogati</taxon>
        <taxon>Deinococcota</taxon>
        <taxon>Deinococci</taxon>
        <taxon>Deinococcales</taxon>
        <taxon>Deinococcaceae</taxon>
        <taxon>Deinococcus</taxon>
    </lineage>
</organism>
<dbReference type="Pfam" id="PF10026">
    <property type="entry name" value="DUF2268"/>
    <property type="match status" value="1"/>
</dbReference>
<protein>
    <recommendedName>
        <fullName evidence="1">DUF2268 domain-containing protein</fullName>
    </recommendedName>
</protein>
<name>A0A8H9GNL8_9DEIO</name>
<evidence type="ECO:0000259" key="1">
    <source>
        <dbReference type="Pfam" id="PF10026"/>
    </source>
</evidence>